<keyword evidence="3" id="KW-1185">Reference proteome</keyword>
<reference evidence="3" key="1">
    <citation type="journal article" date="2017" name="Nat. Ecol. Evol.">
        <title>Genome expansion and lineage-specific genetic innovations in the forest pathogenic fungi Armillaria.</title>
        <authorList>
            <person name="Sipos G."/>
            <person name="Prasanna A.N."/>
            <person name="Walter M.C."/>
            <person name="O'Connor E."/>
            <person name="Balint B."/>
            <person name="Krizsan K."/>
            <person name="Kiss B."/>
            <person name="Hess J."/>
            <person name="Varga T."/>
            <person name="Slot J."/>
            <person name="Riley R."/>
            <person name="Boka B."/>
            <person name="Rigling D."/>
            <person name="Barry K."/>
            <person name="Lee J."/>
            <person name="Mihaltcheva S."/>
            <person name="LaButti K."/>
            <person name="Lipzen A."/>
            <person name="Waldron R."/>
            <person name="Moloney N.M."/>
            <person name="Sperisen C."/>
            <person name="Kredics L."/>
            <person name="Vagvoelgyi C."/>
            <person name="Patrignani A."/>
            <person name="Fitzpatrick D."/>
            <person name="Nagy I."/>
            <person name="Doyle S."/>
            <person name="Anderson J.B."/>
            <person name="Grigoriev I.V."/>
            <person name="Gueldener U."/>
            <person name="Muensterkoetter M."/>
            <person name="Nagy L.G."/>
        </authorList>
    </citation>
    <scope>NUCLEOTIDE SEQUENCE [LARGE SCALE GENOMIC DNA]</scope>
    <source>
        <strain evidence="3">Ar21-2</strain>
    </source>
</reference>
<accession>A0A2H3CSP4</accession>
<protein>
    <submittedName>
        <fullName evidence="2">Uncharacterized protein</fullName>
    </submittedName>
</protein>
<keyword evidence="1" id="KW-0732">Signal</keyword>
<dbReference type="AlphaFoldDB" id="A0A2H3CSP4"/>
<evidence type="ECO:0000313" key="2">
    <source>
        <dbReference type="EMBL" id="PBK84454.1"/>
    </source>
</evidence>
<evidence type="ECO:0000313" key="3">
    <source>
        <dbReference type="Proteomes" id="UP000217790"/>
    </source>
</evidence>
<sequence>MACFLLFSFIRRPLFVNGFMLSGVPSPPNNMAMASSKYKATIAPDTVNPRSSCRQLQVPVHLARDISFALRFCELHKFLLSPTTMPALNVFLKVAEIAKASGLPYLKNVAKVTVVIFKLLEQKGKNKEDAKELCESIANTIIIIDTLVHKQGEQGAPYFMGICREMEGYLQGMVQGLKDTKRKHSGIKGIFCVDEYRDTIQAYRKHVNDLKMDFLIHVMGDCLLGVMQMNCLLKDVMAQVVVHHSEEDVVIRIPKTTAAISAFFLTPRGAA</sequence>
<dbReference type="EMBL" id="KZ293698">
    <property type="protein sequence ID" value="PBK84454.1"/>
    <property type="molecule type" value="Genomic_DNA"/>
</dbReference>
<name>A0A2H3CSP4_ARMGA</name>
<feature type="signal peptide" evidence="1">
    <location>
        <begin position="1"/>
        <end position="18"/>
    </location>
</feature>
<evidence type="ECO:0000256" key="1">
    <source>
        <dbReference type="SAM" id="SignalP"/>
    </source>
</evidence>
<feature type="chain" id="PRO_5013769768" evidence="1">
    <location>
        <begin position="19"/>
        <end position="271"/>
    </location>
</feature>
<dbReference type="InParanoid" id="A0A2H3CSP4"/>
<proteinExistence type="predicted"/>
<dbReference type="OrthoDB" id="2854096at2759"/>
<organism evidence="2 3">
    <name type="scientific">Armillaria gallica</name>
    <name type="common">Bulbous honey fungus</name>
    <name type="synonym">Armillaria bulbosa</name>
    <dbReference type="NCBI Taxonomy" id="47427"/>
    <lineage>
        <taxon>Eukaryota</taxon>
        <taxon>Fungi</taxon>
        <taxon>Dikarya</taxon>
        <taxon>Basidiomycota</taxon>
        <taxon>Agaricomycotina</taxon>
        <taxon>Agaricomycetes</taxon>
        <taxon>Agaricomycetidae</taxon>
        <taxon>Agaricales</taxon>
        <taxon>Marasmiineae</taxon>
        <taxon>Physalacriaceae</taxon>
        <taxon>Armillaria</taxon>
    </lineage>
</organism>
<gene>
    <name evidence="2" type="ORF">ARMGADRAFT_1037173</name>
</gene>
<dbReference type="Proteomes" id="UP000217790">
    <property type="component" value="Unassembled WGS sequence"/>
</dbReference>